<comment type="caution">
    <text evidence="11">Lacks conserved residue(s) required for the propagation of feature annotation.</text>
</comment>
<dbReference type="Proteomes" id="UP000558488">
    <property type="component" value="Unassembled WGS sequence"/>
</dbReference>
<evidence type="ECO:0000256" key="5">
    <source>
        <dbReference type="ARBA" id="ARBA00022737"/>
    </source>
</evidence>
<evidence type="ECO:0000256" key="3">
    <source>
        <dbReference type="ARBA" id="ARBA00022659"/>
    </source>
</evidence>
<feature type="chain" id="PRO_5029662734" description="Membrane cofactor protein" evidence="12">
    <location>
        <begin position="34"/>
        <end position="409"/>
    </location>
</feature>
<dbReference type="SUPFAM" id="SSF57535">
    <property type="entry name" value="Complement control module/SCR domain"/>
    <property type="match status" value="4"/>
</dbReference>
<feature type="domain" description="Sushi" evidence="13">
    <location>
        <begin position="98"/>
        <end position="157"/>
    </location>
</feature>
<evidence type="ECO:0000256" key="8">
    <source>
        <dbReference type="ARBA" id="ARBA00023180"/>
    </source>
</evidence>
<dbReference type="FunFam" id="2.10.70.10:FF:000042">
    <property type="entry name" value="Membrane cofactor protein"/>
    <property type="match status" value="1"/>
</dbReference>
<feature type="domain" description="Sushi" evidence="13">
    <location>
        <begin position="158"/>
        <end position="223"/>
    </location>
</feature>
<evidence type="ECO:0000256" key="4">
    <source>
        <dbReference type="ARBA" id="ARBA00022729"/>
    </source>
</evidence>
<feature type="disulfide bond" evidence="11">
    <location>
        <begin position="254"/>
        <end position="281"/>
    </location>
</feature>
<dbReference type="InterPro" id="IPR050350">
    <property type="entry name" value="Compl-Cell_Adhes-Reg"/>
</dbReference>
<dbReference type="PROSITE" id="PS50923">
    <property type="entry name" value="SUSHI"/>
    <property type="match status" value="4"/>
</dbReference>
<dbReference type="Pfam" id="PF00084">
    <property type="entry name" value="Sushi"/>
    <property type="match status" value="4"/>
</dbReference>
<evidence type="ECO:0000259" key="13">
    <source>
        <dbReference type="PROSITE" id="PS50923"/>
    </source>
</evidence>
<dbReference type="CDD" id="cd00033">
    <property type="entry name" value="CCP"/>
    <property type="match status" value="4"/>
</dbReference>
<keyword evidence="5" id="KW-0677">Repeat</keyword>
<comment type="caution">
    <text evidence="14">The sequence shown here is derived from an EMBL/GenBank/DDBJ whole genome shotgun (WGS) entry which is preliminary data.</text>
</comment>
<keyword evidence="6" id="KW-0472">Membrane</keyword>
<organism evidence="14 15">
    <name type="scientific">Pipistrellus kuhlii</name>
    <name type="common">Kuhl's pipistrelle</name>
    <dbReference type="NCBI Taxonomy" id="59472"/>
    <lineage>
        <taxon>Eukaryota</taxon>
        <taxon>Metazoa</taxon>
        <taxon>Chordata</taxon>
        <taxon>Craniata</taxon>
        <taxon>Vertebrata</taxon>
        <taxon>Euteleostomi</taxon>
        <taxon>Mammalia</taxon>
        <taxon>Eutheria</taxon>
        <taxon>Laurasiatheria</taxon>
        <taxon>Chiroptera</taxon>
        <taxon>Yangochiroptera</taxon>
        <taxon>Vespertilionidae</taxon>
        <taxon>Pipistrellus</taxon>
    </lineage>
</organism>
<evidence type="ECO:0000313" key="14">
    <source>
        <dbReference type="EMBL" id="KAF6315878.1"/>
    </source>
</evidence>
<evidence type="ECO:0000256" key="12">
    <source>
        <dbReference type="SAM" id="SignalP"/>
    </source>
</evidence>
<gene>
    <name evidence="14" type="ORF">mPipKuh1_002421</name>
</gene>
<dbReference type="GO" id="GO:0007338">
    <property type="term" value="P:single fertilization"/>
    <property type="evidence" value="ECO:0007669"/>
    <property type="project" value="UniProtKB-KW"/>
</dbReference>
<keyword evidence="4 12" id="KW-0732">Signal</keyword>
<evidence type="ECO:0000256" key="10">
    <source>
        <dbReference type="ARBA" id="ARBA00047055"/>
    </source>
</evidence>
<dbReference type="InterPro" id="IPR035976">
    <property type="entry name" value="Sushi/SCR/CCP_sf"/>
</dbReference>
<dbReference type="FunFam" id="2.10.70.10:FF:000014">
    <property type="entry name" value="Membrane cofactor protein"/>
    <property type="match status" value="1"/>
</dbReference>
<dbReference type="EMBL" id="JACAGB010000018">
    <property type="protein sequence ID" value="KAF6315878.1"/>
    <property type="molecule type" value="Genomic_DNA"/>
</dbReference>
<feature type="domain" description="Sushi" evidence="13">
    <location>
        <begin position="224"/>
        <end position="283"/>
    </location>
</feature>
<name>A0A7J7USL9_PIPKU</name>
<dbReference type="GO" id="GO:0016020">
    <property type="term" value="C:membrane"/>
    <property type="evidence" value="ECO:0007669"/>
    <property type="project" value="UniProtKB-SubCell"/>
</dbReference>
<sequence>MTASRRPRPFSSRSFVQILLVTLVLRLPAPTDACDEIPRYVSMKPKGNPEAPVSAGFTAEYECRPGYRLIVPLVRPTSTVCQADGTWAPPLQDICTRKSCPHPGDPLNGRVEGSTRFGSQMNYFCNEGYDLVGNSVLRCELSGNEVTWSGDPPQCNKILCKPPPQIQNGEFTNSHKDTFEYSEVVTYKCKPSGGSDPYSLVGNSTLRCSGRDEWSSDPPECKVVRCEFPSVTNGKLVSGFGTKFYYKHEVQFECNEGYSLKGSPKIVCEANATWVPEKPRCDKGHPTPTPDETPSKTLGGGVIAMIVIAVFTYLEQKFCIVNSLEILWDGVRNHHIVKRFCVDSLNKYQMENSPVATRIHLNIYNEIVTYSCKPSVDQMNIHWLERAGSFVLGLIDGTLNLLSVKVKSQ</sequence>
<evidence type="ECO:0000256" key="6">
    <source>
        <dbReference type="ARBA" id="ARBA00023136"/>
    </source>
</evidence>
<accession>A0A7J7USL9</accession>
<keyword evidence="15" id="KW-1185">Reference proteome</keyword>
<proteinExistence type="predicted"/>
<evidence type="ECO:0000256" key="1">
    <source>
        <dbReference type="ARBA" id="ARBA00004167"/>
    </source>
</evidence>
<dbReference type="Gene3D" id="2.10.70.10">
    <property type="entry name" value="Complement Module, domain 1"/>
    <property type="match status" value="4"/>
</dbReference>
<evidence type="ECO:0000256" key="2">
    <source>
        <dbReference type="ARBA" id="ARBA00017517"/>
    </source>
</evidence>
<evidence type="ECO:0000256" key="7">
    <source>
        <dbReference type="ARBA" id="ARBA00023157"/>
    </source>
</evidence>
<keyword evidence="3 11" id="KW-0768">Sushi</keyword>
<dbReference type="PANTHER" id="PTHR19325:SF521">
    <property type="entry name" value="MEMBRANE COFACTOR PROTEIN"/>
    <property type="match status" value="1"/>
</dbReference>
<keyword evidence="9" id="KW-0278">Fertilization</keyword>
<dbReference type="PANTHER" id="PTHR19325">
    <property type="entry name" value="COMPLEMENT COMPONENT-RELATED SUSHI DOMAIN-CONTAINING"/>
    <property type="match status" value="1"/>
</dbReference>
<dbReference type="FunFam" id="2.10.70.10:FF:000055">
    <property type="entry name" value="Complement decay-accelerating factor, GPI-anchored"/>
    <property type="match status" value="1"/>
</dbReference>
<evidence type="ECO:0000313" key="15">
    <source>
        <dbReference type="Proteomes" id="UP000558488"/>
    </source>
</evidence>
<dbReference type="AlphaFoldDB" id="A0A7J7USL9"/>
<dbReference type="InterPro" id="IPR000436">
    <property type="entry name" value="Sushi_SCR_CCP_dom"/>
</dbReference>
<evidence type="ECO:0000256" key="9">
    <source>
        <dbReference type="ARBA" id="ARBA00023279"/>
    </source>
</evidence>
<keyword evidence="8" id="KW-0325">Glycoprotein</keyword>
<evidence type="ECO:0000256" key="11">
    <source>
        <dbReference type="PROSITE-ProRule" id="PRU00302"/>
    </source>
</evidence>
<reference evidence="14 15" key="1">
    <citation type="journal article" date="2020" name="Nature">
        <title>Six reference-quality genomes reveal evolution of bat adaptations.</title>
        <authorList>
            <person name="Jebb D."/>
            <person name="Huang Z."/>
            <person name="Pippel M."/>
            <person name="Hughes G.M."/>
            <person name="Lavrichenko K."/>
            <person name="Devanna P."/>
            <person name="Winkler S."/>
            <person name="Jermiin L.S."/>
            <person name="Skirmuntt E.C."/>
            <person name="Katzourakis A."/>
            <person name="Burkitt-Gray L."/>
            <person name="Ray D.A."/>
            <person name="Sullivan K.A.M."/>
            <person name="Roscito J.G."/>
            <person name="Kirilenko B.M."/>
            <person name="Davalos L.M."/>
            <person name="Corthals A.P."/>
            <person name="Power M.L."/>
            <person name="Jones G."/>
            <person name="Ransome R.D."/>
            <person name="Dechmann D.K.N."/>
            <person name="Locatelli A.G."/>
            <person name="Puechmaille S.J."/>
            <person name="Fedrigo O."/>
            <person name="Jarvis E.D."/>
            <person name="Hiller M."/>
            <person name="Vernes S.C."/>
            <person name="Myers E.W."/>
            <person name="Teeling E.C."/>
        </authorList>
    </citation>
    <scope>NUCLEOTIDE SEQUENCE [LARGE SCALE GENOMIC DNA]</scope>
    <source>
        <strain evidence="14">MPipKuh1</strain>
        <tissue evidence="14">Flight muscle</tissue>
    </source>
</reference>
<keyword evidence="7 11" id="KW-1015">Disulfide bond</keyword>
<dbReference type="SMART" id="SM00032">
    <property type="entry name" value="CCP"/>
    <property type="match status" value="4"/>
</dbReference>
<comment type="subunit">
    <text evidence="10">Interacts with C3b. Interacts with C4b. Interacts with moesin/MSN.</text>
</comment>
<comment type="subcellular location">
    <subcellularLocation>
        <location evidence="1">Membrane</location>
        <topology evidence="1">Single-pass membrane protein</topology>
    </subcellularLocation>
</comment>
<feature type="signal peptide" evidence="12">
    <location>
        <begin position="1"/>
        <end position="33"/>
    </location>
</feature>
<feature type="domain" description="Sushi" evidence="13">
    <location>
        <begin position="32"/>
        <end position="97"/>
    </location>
</feature>
<protein>
    <recommendedName>
        <fullName evidence="2">Membrane cofactor protein</fullName>
    </recommendedName>
</protein>